<comment type="caution">
    <text evidence="1">The sequence shown here is derived from an EMBL/GenBank/DDBJ whole genome shotgun (WGS) entry which is preliminary data.</text>
</comment>
<sequence length="116" mass="12870">MRLENVYREFAVRCIESGDRPTELEAALEDEVMNRVEDTTVTMHGMVVGAYRDEQTITAGVTYSLDIFAYVNGFETELQLPSWVPDLSAPPALRTHALLGGAPLVLCSVVVALLWR</sequence>
<accession>A0ACC1MF79</accession>
<name>A0ACC1MF79_9PEZI</name>
<organism evidence="1 2">
    <name type="scientific">Xylaria curta</name>
    <dbReference type="NCBI Taxonomy" id="42375"/>
    <lineage>
        <taxon>Eukaryota</taxon>
        <taxon>Fungi</taxon>
        <taxon>Dikarya</taxon>
        <taxon>Ascomycota</taxon>
        <taxon>Pezizomycotina</taxon>
        <taxon>Sordariomycetes</taxon>
        <taxon>Xylariomycetidae</taxon>
        <taxon>Xylariales</taxon>
        <taxon>Xylariaceae</taxon>
        <taxon>Xylaria</taxon>
    </lineage>
</organism>
<evidence type="ECO:0000313" key="1">
    <source>
        <dbReference type="EMBL" id="KAJ2965383.1"/>
    </source>
</evidence>
<gene>
    <name evidence="1" type="ORF">NUW58_g10895</name>
</gene>
<dbReference type="Proteomes" id="UP001143856">
    <property type="component" value="Unassembled WGS sequence"/>
</dbReference>
<dbReference type="EMBL" id="JAPDGR010005632">
    <property type="protein sequence ID" value="KAJ2965383.1"/>
    <property type="molecule type" value="Genomic_DNA"/>
</dbReference>
<reference evidence="1" key="1">
    <citation type="submission" date="2022-10" db="EMBL/GenBank/DDBJ databases">
        <title>Genome Sequence of Xylaria curta.</title>
        <authorList>
            <person name="Buettner E."/>
        </authorList>
    </citation>
    <scope>NUCLEOTIDE SEQUENCE</scope>
    <source>
        <strain evidence="1">Babe10</strain>
    </source>
</reference>
<evidence type="ECO:0000313" key="2">
    <source>
        <dbReference type="Proteomes" id="UP001143856"/>
    </source>
</evidence>
<protein>
    <submittedName>
        <fullName evidence="1">Uncharacterized protein</fullName>
    </submittedName>
</protein>
<proteinExistence type="predicted"/>
<keyword evidence="2" id="KW-1185">Reference proteome</keyword>